<evidence type="ECO:0000313" key="3">
    <source>
        <dbReference type="EMBL" id="MBN8661467.1"/>
    </source>
</evidence>
<dbReference type="Gene3D" id="3.30.70.270">
    <property type="match status" value="1"/>
</dbReference>
<dbReference type="AlphaFoldDB" id="A0A8J7PHD7"/>
<feature type="region of interest" description="Disordered" evidence="1">
    <location>
        <begin position="167"/>
        <end position="194"/>
    </location>
</feature>
<dbReference type="InterPro" id="IPR029787">
    <property type="entry name" value="Nucleotide_cyclase"/>
</dbReference>
<dbReference type="PROSITE" id="PS50887">
    <property type="entry name" value="GGDEF"/>
    <property type="match status" value="1"/>
</dbReference>
<evidence type="ECO:0000259" key="2">
    <source>
        <dbReference type="PROSITE" id="PS50887"/>
    </source>
</evidence>
<gene>
    <name evidence="3" type="ORF">J0M35_13965</name>
</gene>
<sequence length="387" mass="42130">MPLADAFNSRQSGTLTLNKMNSVPTTEDLKYALTEASRPAQGNIRVVELPFVNPLNQGGTVFMVTVSPASGVIPPRWTFYRLEGDSKVKLWTRETSEIIMIQGRIKVESLYQRTGDTVQNLPIVDSLQLEQTEENLESAPSEETGSLSETGQFSRLPLSPAEAEICSNSAASSKSESKSESGRELSSSSSSSCDYLEPVSAPFDVFAGQWRSARALPEPMEIDRQKVNQLLDHLRENECELLSYHGFCLFLLAWCAPRAGAQAPLSLIYLRVRHRNQVPALEHLQAVAKSLKRLCAPYDVLAYFGQGNFGLMRYCLDGQGAMNVARAVSDVIEASPLLPPEVSLKVNLGIAVLPQQNGSEPGTALAAARAACELADKSGLPALIYPE</sequence>
<proteinExistence type="predicted"/>
<dbReference type="Proteomes" id="UP000664277">
    <property type="component" value="Unassembled WGS sequence"/>
</dbReference>
<feature type="region of interest" description="Disordered" evidence="1">
    <location>
        <begin position="132"/>
        <end position="153"/>
    </location>
</feature>
<comment type="caution">
    <text evidence="3">The sequence shown here is derived from an EMBL/GenBank/DDBJ whole genome shotgun (WGS) entry which is preliminary data.</text>
</comment>
<evidence type="ECO:0000313" key="4">
    <source>
        <dbReference type="Proteomes" id="UP000664277"/>
    </source>
</evidence>
<dbReference type="SUPFAM" id="SSF55073">
    <property type="entry name" value="Nucleotide cyclase"/>
    <property type="match status" value="1"/>
</dbReference>
<accession>A0A8J7PHD7</accession>
<feature type="compositionally biased region" description="Polar residues" evidence="1">
    <location>
        <begin position="141"/>
        <end position="153"/>
    </location>
</feature>
<organism evidence="3 4">
    <name type="scientific">Candidatus Obscuribacter phosphatis</name>
    <dbReference type="NCBI Taxonomy" id="1906157"/>
    <lineage>
        <taxon>Bacteria</taxon>
        <taxon>Bacillati</taxon>
        <taxon>Candidatus Melainabacteria</taxon>
        <taxon>Candidatus Obscuribacterales</taxon>
        <taxon>Candidatus Obscuribacteraceae</taxon>
        <taxon>Candidatus Obscuribacter</taxon>
    </lineage>
</organism>
<dbReference type="EMBL" id="JAFLCK010000020">
    <property type="protein sequence ID" value="MBN8661467.1"/>
    <property type="molecule type" value="Genomic_DNA"/>
</dbReference>
<feature type="domain" description="GGDEF" evidence="2">
    <location>
        <begin position="263"/>
        <end position="387"/>
    </location>
</feature>
<protein>
    <submittedName>
        <fullName evidence="3">GGDEF domain-containing protein</fullName>
    </submittedName>
</protein>
<name>A0A8J7PHD7_9BACT</name>
<dbReference type="InterPro" id="IPR000160">
    <property type="entry name" value="GGDEF_dom"/>
</dbReference>
<reference evidence="3" key="1">
    <citation type="submission" date="2021-02" db="EMBL/GenBank/DDBJ databases">
        <title>Genome-Resolved Metagenomics of a Microbial Community Performing Photosynthetic Biological Nutrient Removal.</title>
        <authorList>
            <person name="Mcdaniel E.A."/>
        </authorList>
    </citation>
    <scope>NUCLEOTIDE SEQUENCE</scope>
    <source>
        <strain evidence="3">UWPOB_OBS1</strain>
    </source>
</reference>
<dbReference type="InterPro" id="IPR043128">
    <property type="entry name" value="Rev_trsase/Diguanyl_cyclase"/>
</dbReference>
<evidence type="ECO:0000256" key="1">
    <source>
        <dbReference type="SAM" id="MobiDB-lite"/>
    </source>
</evidence>